<feature type="transmembrane region" description="Helical" evidence="8">
    <location>
        <begin position="371"/>
        <end position="391"/>
    </location>
</feature>
<feature type="transmembrane region" description="Helical" evidence="8">
    <location>
        <begin position="435"/>
        <end position="454"/>
    </location>
</feature>
<dbReference type="PRINTS" id="PR00171">
    <property type="entry name" value="SUGRTRNSPORT"/>
</dbReference>
<feature type="transmembrane region" description="Helical" evidence="8">
    <location>
        <begin position="504"/>
        <end position="523"/>
    </location>
</feature>
<evidence type="ECO:0000256" key="6">
    <source>
        <dbReference type="ARBA" id="ARBA00023136"/>
    </source>
</evidence>
<evidence type="ECO:0000256" key="7">
    <source>
        <dbReference type="RuleBase" id="RU003346"/>
    </source>
</evidence>
<evidence type="ECO:0000256" key="3">
    <source>
        <dbReference type="ARBA" id="ARBA00022448"/>
    </source>
</evidence>
<dbReference type="InterPro" id="IPR005828">
    <property type="entry name" value="MFS_sugar_transport-like"/>
</dbReference>
<feature type="transmembrane region" description="Helical" evidence="8">
    <location>
        <begin position="535"/>
        <end position="554"/>
    </location>
</feature>
<evidence type="ECO:0000313" key="10">
    <source>
        <dbReference type="EMBL" id="KAF2702760.1"/>
    </source>
</evidence>
<dbReference type="GO" id="GO:0015798">
    <property type="term" value="P:myo-inositol transport"/>
    <property type="evidence" value="ECO:0007669"/>
    <property type="project" value="UniProtKB-ARBA"/>
</dbReference>
<evidence type="ECO:0000256" key="5">
    <source>
        <dbReference type="ARBA" id="ARBA00022989"/>
    </source>
</evidence>
<feature type="transmembrane region" description="Helical" evidence="8">
    <location>
        <begin position="158"/>
        <end position="179"/>
    </location>
</feature>
<dbReference type="PROSITE" id="PS50850">
    <property type="entry name" value="MFS"/>
    <property type="match status" value="1"/>
</dbReference>
<feature type="transmembrane region" description="Helical" evidence="8">
    <location>
        <begin position="114"/>
        <end position="132"/>
    </location>
</feature>
<dbReference type="PANTHER" id="PTHR48020">
    <property type="entry name" value="PROTON MYO-INOSITOL COTRANSPORTER"/>
    <property type="match status" value="1"/>
</dbReference>
<dbReference type="PANTHER" id="PTHR48020:SF13">
    <property type="entry name" value="MAJOR FACILITATOR SUPERFAMILY (MFS) PROFILE DOMAIN-CONTAINING PROTEIN"/>
    <property type="match status" value="1"/>
</dbReference>
<keyword evidence="4 8" id="KW-0812">Transmembrane</keyword>
<evidence type="ECO:0000259" key="9">
    <source>
        <dbReference type="PROSITE" id="PS50850"/>
    </source>
</evidence>
<keyword evidence="11" id="KW-1185">Reference proteome</keyword>
<dbReference type="NCBIfam" id="TIGR00879">
    <property type="entry name" value="SP"/>
    <property type="match status" value="1"/>
</dbReference>
<keyword evidence="3 7" id="KW-0813">Transport</keyword>
<proteinExistence type="inferred from homology"/>
<evidence type="ECO:0000256" key="2">
    <source>
        <dbReference type="ARBA" id="ARBA00010992"/>
    </source>
</evidence>
<dbReference type="PROSITE" id="PS00217">
    <property type="entry name" value="SUGAR_TRANSPORT_2"/>
    <property type="match status" value="1"/>
</dbReference>
<organism evidence="10 11">
    <name type="scientific">Pleomassaria siparia CBS 279.74</name>
    <dbReference type="NCBI Taxonomy" id="1314801"/>
    <lineage>
        <taxon>Eukaryota</taxon>
        <taxon>Fungi</taxon>
        <taxon>Dikarya</taxon>
        <taxon>Ascomycota</taxon>
        <taxon>Pezizomycotina</taxon>
        <taxon>Dothideomycetes</taxon>
        <taxon>Pleosporomycetidae</taxon>
        <taxon>Pleosporales</taxon>
        <taxon>Pleomassariaceae</taxon>
        <taxon>Pleomassaria</taxon>
    </lineage>
</organism>
<feature type="transmembrane region" description="Helical" evidence="8">
    <location>
        <begin position="215"/>
        <end position="236"/>
    </location>
</feature>
<name>A0A6G1JQI3_9PLEO</name>
<feature type="transmembrane region" description="Helical" evidence="8">
    <location>
        <begin position="248"/>
        <end position="271"/>
    </location>
</feature>
<dbReference type="GO" id="GO:0022857">
    <property type="term" value="F:transmembrane transporter activity"/>
    <property type="evidence" value="ECO:0007669"/>
    <property type="project" value="InterPro"/>
</dbReference>
<dbReference type="Proteomes" id="UP000799428">
    <property type="component" value="Unassembled WGS sequence"/>
</dbReference>
<dbReference type="GO" id="GO:0015791">
    <property type="term" value="P:polyol transmembrane transport"/>
    <property type="evidence" value="ECO:0007669"/>
    <property type="project" value="UniProtKB-ARBA"/>
</dbReference>
<gene>
    <name evidence="10" type="ORF">K504DRAFT_464890</name>
</gene>
<comment type="subcellular location">
    <subcellularLocation>
        <location evidence="1">Membrane</location>
        <topology evidence="1">Multi-pass membrane protein</topology>
    </subcellularLocation>
</comment>
<feature type="transmembrane region" description="Helical" evidence="8">
    <location>
        <begin position="411"/>
        <end position="428"/>
    </location>
</feature>
<dbReference type="Pfam" id="PF00083">
    <property type="entry name" value="Sugar_tr"/>
    <property type="match status" value="1"/>
</dbReference>
<dbReference type="OrthoDB" id="5290825at2759"/>
<evidence type="ECO:0000256" key="1">
    <source>
        <dbReference type="ARBA" id="ARBA00004141"/>
    </source>
</evidence>
<sequence>MAEKTEFGADYTEHDEKIATETHKQPQLADTTGRRASVALNIVHNPLQSVSPEQNVRDAQAFADKFGMGEHASLFGRAALVARDPSRFEMVNELLDDERAALIYERDHKWNGPVMLWYSIALCAVGAATQGWDQTGSNGANLSFPEEFGIHGKGRDEWIVGVVNAIIFLTAGLIGAFIVDPLNHYLGRRGEIFLTACCLTATPIGSAFARSWQGLFAARFVMGIGIGAKNATVPIYSAEMAPARIRGALVMFWQLWVVAGIFLGFCANVIVKDTGRIAWRLQLGSAFIPSFILMAGIWFCPESPRWLMKHGRVSEGFKSMAALRAHPIIGARDYYYSYIIYEEELKVAGSSGYFSRMRDCFTVPRIRRANYGASTVMIAQQMCGINIISFYSSTIFENVGYTATQALYASLGYGAIQVVFTIPTLFLIDTKGRRTLTLITFPLMCVFLLAAGLSLLKTDGSRGEKIGPVVLFVYLFTICYSLGEGPVAFQYSAEVFPTIQREQGMAWAVCINNTFAGILSLTFPRMQTVMTPTGAFGFYAGLNLIAWFMIFCFVRETKQLTLEELDQVFSVPTSQFLGYEIKVWLPYFIKRHILRRKIEKPPPLIEKADVIGDTSEAII</sequence>
<protein>
    <recommendedName>
        <fullName evidence="9">Major facilitator superfamily (MFS) profile domain-containing protein</fullName>
    </recommendedName>
</protein>
<dbReference type="AlphaFoldDB" id="A0A6G1JQI3"/>
<feature type="transmembrane region" description="Helical" evidence="8">
    <location>
        <begin position="277"/>
        <end position="300"/>
    </location>
</feature>
<keyword evidence="6 8" id="KW-0472">Membrane</keyword>
<dbReference type="Gene3D" id="1.20.1250.20">
    <property type="entry name" value="MFS general substrate transporter like domains"/>
    <property type="match status" value="1"/>
</dbReference>
<dbReference type="InterPro" id="IPR050814">
    <property type="entry name" value="Myo-inositol_Transporter"/>
</dbReference>
<dbReference type="FunFam" id="1.20.1250.20:FF:000474">
    <property type="entry name" value="Sugar transporter, putative"/>
    <property type="match status" value="1"/>
</dbReference>
<evidence type="ECO:0000256" key="8">
    <source>
        <dbReference type="SAM" id="Phobius"/>
    </source>
</evidence>
<dbReference type="SUPFAM" id="SSF103473">
    <property type="entry name" value="MFS general substrate transporter"/>
    <property type="match status" value="1"/>
</dbReference>
<feature type="transmembrane region" description="Helical" evidence="8">
    <location>
        <begin position="191"/>
        <end position="209"/>
    </location>
</feature>
<dbReference type="InterPro" id="IPR020846">
    <property type="entry name" value="MFS_dom"/>
</dbReference>
<feature type="domain" description="Major facilitator superfamily (MFS) profile" evidence="9">
    <location>
        <begin position="119"/>
        <end position="558"/>
    </location>
</feature>
<dbReference type="InterPro" id="IPR003663">
    <property type="entry name" value="Sugar/inositol_transpt"/>
</dbReference>
<accession>A0A6G1JQI3</accession>
<dbReference type="InterPro" id="IPR036259">
    <property type="entry name" value="MFS_trans_sf"/>
</dbReference>
<dbReference type="InterPro" id="IPR005829">
    <property type="entry name" value="Sugar_transporter_CS"/>
</dbReference>
<dbReference type="EMBL" id="MU005793">
    <property type="protein sequence ID" value="KAF2702760.1"/>
    <property type="molecule type" value="Genomic_DNA"/>
</dbReference>
<keyword evidence="5 8" id="KW-1133">Transmembrane helix</keyword>
<comment type="similarity">
    <text evidence="2 7">Belongs to the major facilitator superfamily. Sugar transporter (TC 2.A.1.1) family.</text>
</comment>
<evidence type="ECO:0000256" key="4">
    <source>
        <dbReference type="ARBA" id="ARBA00022692"/>
    </source>
</evidence>
<evidence type="ECO:0000313" key="11">
    <source>
        <dbReference type="Proteomes" id="UP000799428"/>
    </source>
</evidence>
<feature type="transmembrane region" description="Helical" evidence="8">
    <location>
        <begin position="466"/>
        <end position="483"/>
    </location>
</feature>
<dbReference type="GO" id="GO:0016020">
    <property type="term" value="C:membrane"/>
    <property type="evidence" value="ECO:0007669"/>
    <property type="project" value="UniProtKB-SubCell"/>
</dbReference>
<reference evidence="10" key="1">
    <citation type="journal article" date="2020" name="Stud. Mycol.">
        <title>101 Dothideomycetes genomes: a test case for predicting lifestyles and emergence of pathogens.</title>
        <authorList>
            <person name="Haridas S."/>
            <person name="Albert R."/>
            <person name="Binder M."/>
            <person name="Bloem J."/>
            <person name="Labutti K."/>
            <person name="Salamov A."/>
            <person name="Andreopoulos B."/>
            <person name="Baker S."/>
            <person name="Barry K."/>
            <person name="Bills G."/>
            <person name="Bluhm B."/>
            <person name="Cannon C."/>
            <person name="Castanera R."/>
            <person name="Culley D."/>
            <person name="Daum C."/>
            <person name="Ezra D."/>
            <person name="Gonzalez J."/>
            <person name="Henrissat B."/>
            <person name="Kuo A."/>
            <person name="Liang C."/>
            <person name="Lipzen A."/>
            <person name="Lutzoni F."/>
            <person name="Magnuson J."/>
            <person name="Mondo S."/>
            <person name="Nolan M."/>
            <person name="Ohm R."/>
            <person name="Pangilinan J."/>
            <person name="Park H.-J."/>
            <person name="Ramirez L."/>
            <person name="Alfaro M."/>
            <person name="Sun H."/>
            <person name="Tritt A."/>
            <person name="Yoshinaga Y."/>
            <person name="Zwiers L.-H."/>
            <person name="Turgeon B."/>
            <person name="Goodwin S."/>
            <person name="Spatafora J."/>
            <person name="Crous P."/>
            <person name="Grigoriev I."/>
        </authorList>
    </citation>
    <scope>NUCLEOTIDE SEQUENCE</scope>
    <source>
        <strain evidence="10">CBS 279.74</strain>
    </source>
</reference>